<name>A0A6P8B4T4_PYRGI</name>
<protein>
    <submittedName>
        <fullName evidence="2">Uncharacterized protein</fullName>
    </submittedName>
</protein>
<accession>A0A6P8B4T4</accession>
<dbReference type="RefSeq" id="XP_030982029.1">
    <property type="nucleotide sequence ID" value="XM_031125688.1"/>
</dbReference>
<sequence>MAIYRHFATPNVASKIKSLILANTALRLCPSTTEKARFRAVRDVEETSLEEKPRPGWGVAHTTSGRAAKDGFQWDKRDGQAA</sequence>
<dbReference type="KEGG" id="pgri:PgNI_05657"/>
<dbReference type="Proteomes" id="UP000515153">
    <property type="component" value="Chromosome I"/>
</dbReference>
<proteinExistence type="predicted"/>
<evidence type="ECO:0000313" key="1">
    <source>
        <dbReference type="Proteomes" id="UP000515153"/>
    </source>
</evidence>
<reference evidence="2" key="3">
    <citation type="submission" date="2025-08" db="UniProtKB">
        <authorList>
            <consortium name="RefSeq"/>
        </authorList>
    </citation>
    <scope>IDENTIFICATION</scope>
    <source>
        <strain evidence="2">NI907</strain>
    </source>
</reference>
<dbReference type="AlphaFoldDB" id="A0A6P8B4T4"/>
<reference evidence="2" key="2">
    <citation type="submission" date="2019-10" db="EMBL/GenBank/DDBJ databases">
        <authorList>
            <consortium name="NCBI Genome Project"/>
        </authorList>
    </citation>
    <scope>NUCLEOTIDE SEQUENCE</scope>
    <source>
        <strain evidence="2">NI907</strain>
    </source>
</reference>
<dbReference type="GeneID" id="41960597"/>
<evidence type="ECO:0000313" key="2">
    <source>
        <dbReference type="RefSeq" id="XP_030982029.1"/>
    </source>
</evidence>
<keyword evidence="1" id="KW-1185">Reference proteome</keyword>
<organism evidence="1 2">
    <name type="scientific">Pyricularia grisea</name>
    <name type="common">Crabgrass-specific blast fungus</name>
    <name type="synonym">Magnaporthe grisea</name>
    <dbReference type="NCBI Taxonomy" id="148305"/>
    <lineage>
        <taxon>Eukaryota</taxon>
        <taxon>Fungi</taxon>
        <taxon>Dikarya</taxon>
        <taxon>Ascomycota</taxon>
        <taxon>Pezizomycotina</taxon>
        <taxon>Sordariomycetes</taxon>
        <taxon>Sordariomycetidae</taxon>
        <taxon>Magnaporthales</taxon>
        <taxon>Pyriculariaceae</taxon>
        <taxon>Pyricularia</taxon>
    </lineage>
</organism>
<reference evidence="1 2" key="1">
    <citation type="journal article" date="2019" name="Mol. Biol. Evol.">
        <title>Blast fungal genomes show frequent chromosomal changes, gene gains and losses, and effector gene turnover.</title>
        <authorList>
            <person name="Gomez Luciano L.B."/>
            <person name="Jason Tsai I."/>
            <person name="Chuma I."/>
            <person name="Tosa Y."/>
            <person name="Chen Y.H."/>
            <person name="Li J.Y."/>
            <person name="Li M.Y."/>
            <person name="Jade Lu M.Y."/>
            <person name="Nakayashiki H."/>
            <person name="Li W.H."/>
        </authorList>
    </citation>
    <scope>NUCLEOTIDE SEQUENCE [LARGE SCALE GENOMIC DNA]</scope>
    <source>
        <strain evidence="1 2">NI907</strain>
    </source>
</reference>
<gene>
    <name evidence="2" type="ORF">PgNI_05657</name>
</gene>